<keyword evidence="3" id="KW-1003">Cell membrane</keyword>
<dbReference type="RefSeq" id="WP_093383996.1">
    <property type="nucleotide sequence ID" value="NZ_FOTW01000005.1"/>
</dbReference>
<dbReference type="STRING" id="758825.SAMN02982985_00821"/>
<keyword evidence="7 9" id="KW-0472">Membrane</keyword>
<evidence type="ECO:0000256" key="1">
    <source>
        <dbReference type="ARBA" id="ARBA00004429"/>
    </source>
</evidence>
<evidence type="ECO:0000313" key="12">
    <source>
        <dbReference type="Proteomes" id="UP000199470"/>
    </source>
</evidence>
<feature type="transmembrane region" description="Helical" evidence="9">
    <location>
        <begin position="108"/>
        <end position="127"/>
    </location>
</feature>
<accession>A0A1I4IYE7</accession>
<comment type="similarity">
    <text evidence="8 9">Belongs to the TRAP transporter small permease family.</text>
</comment>
<protein>
    <recommendedName>
        <fullName evidence="9">TRAP transporter small permease protein</fullName>
    </recommendedName>
</protein>
<dbReference type="PANTHER" id="PTHR35011:SF10">
    <property type="entry name" value="TRAP TRANSPORTER SMALL PERMEASE PROTEIN"/>
    <property type="match status" value="1"/>
</dbReference>
<comment type="subcellular location">
    <subcellularLocation>
        <location evidence="1 9">Cell inner membrane</location>
        <topology evidence="1 9">Multi-pass membrane protein</topology>
    </subcellularLocation>
</comment>
<dbReference type="OrthoDB" id="9179153at2"/>
<reference evidence="11 12" key="1">
    <citation type="submission" date="2016-10" db="EMBL/GenBank/DDBJ databases">
        <authorList>
            <person name="de Groot N.N."/>
        </authorList>
    </citation>
    <scope>NUCLEOTIDE SEQUENCE [LARGE SCALE GENOMIC DNA]</scope>
    <source>
        <strain evidence="11 12">ATCC 43154</strain>
    </source>
</reference>
<dbReference type="GO" id="GO:0022857">
    <property type="term" value="F:transmembrane transporter activity"/>
    <property type="evidence" value="ECO:0007669"/>
    <property type="project" value="UniProtKB-UniRule"/>
</dbReference>
<evidence type="ECO:0000256" key="6">
    <source>
        <dbReference type="ARBA" id="ARBA00022989"/>
    </source>
</evidence>
<dbReference type="EMBL" id="FOTW01000005">
    <property type="protein sequence ID" value="SFL59013.1"/>
    <property type="molecule type" value="Genomic_DNA"/>
</dbReference>
<keyword evidence="2 9" id="KW-0813">Transport</keyword>
<keyword evidence="5 9" id="KW-0812">Transmembrane</keyword>
<feature type="transmembrane region" description="Helical" evidence="9">
    <location>
        <begin position="70"/>
        <end position="87"/>
    </location>
</feature>
<evidence type="ECO:0000256" key="4">
    <source>
        <dbReference type="ARBA" id="ARBA00022519"/>
    </source>
</evidence>
<feature type="domain" description="Tripartite ATP-independent periplasmic transporters DctQ component" evidence="10">
    <location>
        <begin position="47"/>
        <end position="175"/>
    </location>
</feature>
<evidence type="ECO:0000259" key="10">
    <source>
        <dbReference type="Pfam" id="PF04290"/>
    </source>
</evidence>
<evidence type="ECO:0000256" key="7">
    <source>
        <dbReference type="ARBA" id="ARBA00023136"/>
    </source>
</evidence>
<sequence length="187" mass="20798">MSHGFELKPPPGPALPDQPALAAVAKLLNLLNSALLKLSMAALVLTALVLTYSVVSRYFFQAPTDWQDEASVFMLVGVTFFCTAYVQSYRGHIGIEALAALLPRRVNLFRLFLVDLLSCLFCAFFSWKSWTLFHEAWRDGQTTSSTFAPPLWIPYAMMATGMTILTLQILLQTLAHMTNQPRQGEAP</sequence>
<name>A0A1I4IYE7_9BURK</name>
<feature type="transmembrane region" description="Helical" evidence="9">
    <location>
        <begin position="35"/>
        <end position="55"/>
    </location>
</feature>
<dbReference type="Proteomes" id="UP000199470">
    <property type="component" value="Unassembled WGS sequence"/>
</dbReference>
<feature type="transmembrane region" description="Helical" evidence="9">
    <location>
        <begin position="152"/>
        <end position="171"/>
    </location>
</feature>
<evidence type="ECO:0000256" key="8">
    <source>
        <dbReference type="ARBA" id="ARBA00038436"/>
    </source>
</evidence>
<organism evidence="11 12">
    <name type="scientific">Rugamonas rubra</name>
    <dbReference type="NCBI Taxonomy" id="758825"/>
    <lineage>
        <taxon>Bacteria</taxon>
        <taxon>Pseudomonadati</taxon>
        <taxon>Pseudomonadota</taxon>
        <taxon>Betaproteobacteria</taxon>
        <taxon>Burkholderiales</taxon>
        <taxon>Oxalobacteraceae</taxon>
        <taxon>Telluria group</taxon>
        <taxon>Rugamonas</taxon>
    </lineage>
</organism>
<evidence type="ECO:0000313" key="11">
    <source>
        <dbReference type="EMBL" id="SFL59013.1"/>
    </source>
</evidence>
<keyword evidence="6 9" id="KW-1133">Transmembrane helix</keyword>
<dbReference type="AlphaFoldDB" id="A0A1I4IYE7"/>
<keyword evidence="4 9" id="KW-0997">Cell inner membrane</keyword>
<dbReference type="InterPro" id="IPR055348">
    <property type="entry name" value="DctQ"/>
</dbReference>
<dbReference type="Pfam" id="PF04290">
    <property type="entry name" value="DctQ"/>
    <property type="match status" value="1"/>
</dbReference>
<proteinExistence type="inferred from homology"/>
<evidence type="ECO:0000256" key="2">
    <source>
        <dbReference type="ARBA" id="ARBA00022448"/>
    </source>
</evidence>
<dbReference type="GO" id="GO:0015740">
    <property type="term" value="P:C4-dicarboxylate transport"/>
    <property type="evidence" value="ECO:0007669"/>
    <property type="project" value="TreeGrafter"/>
</dbReference>
<evidence type="ECO:0000256" key="9">
    <source>
        <dbReference type="RuleBase" id="RU369079"/>
    </source>
</evidence>
<dbReference type="PANTHER" id="PTHR35011">
    <property type="entry name" value="2,3-DIKETO-L-GULONATE TRAP TRANSPORTER SMALL PERMEASE PROTEIN YIAM"/>
    <property type="match status" value="1"/>
</dbReference>
<keyword evidence="12" id="KW-1185">Reference proteome</keyword>
<gene>
    <name evidence="11" type="ORF">SAMN02982985_00821</name>
</gene>
<dbReference type="InterPro" id="IPR007387">
    <property type="entry name" value="TRAP_DctQ"/>
</dbReference>
<evidence type="ECO:0000256" key="3">
    <source>
        <dbReference type="ARBA" id="ARBA00022475"/>
    </source>
</evidence>
<comment type="subunit">
    <text evidence="9">The complex comprises the extracytoplasmic solute receptor protein and the two transmembrane proteins.</text>
</comment>
<evidence type="ECO:0000256" key="5">
    <source>
        <dbReference type="ARBA" id="ARBA00022692"/>
    </source>
</evidence>
<comment type="function">
    <text evidence="9">Part of the tripartite ATP-independent periplasmic (TRAP) transport system.</text>
</comment>
<dbReference type="GO" id="GO:0005886">
    <property type="term" value="C:plasma membrane"/>
    <property type="evidence" value="ECO:0007669"/>
    <property type="project" value="UniProtKB-SubCell"/>
</dbReference>